<evidence type="ECO:0000313" key="13">
    <source>
        <dbReference type="Proteomes" id="UP000824890"/>
    </source>
</evidence>
<comment type="caution">
    <text evidence="12">The sequence shown here is derived from an EMBL/GenBank/DDBJ whole genome shotgun (WGS) entry which is preliminary data.</text>
</comment>
<evidence type="ECO:0008006" key="14">
    <source>
        <dbReference type="Google" id="ProtNLM"/>
    </source>
</evidence>
<feature type="domain" description="Disease resistance R13L4/SHOC-2-like LRR" evidence="11">
    <location>
        <begin position="130"/>
        <end position="362"/>
    </location>
</feature>
<dbReference type="InterPro" id="IPR050647">
    <property type="entry name" value="Plant_LRR-RLKs"/>
</dbReference>
<feature type="domain" description="Leucine-rich repeat-containing N-terminal plant-type" evidence="10">
    <location>
        <begin position="71"/>
        <end position="106"/>
    </location>
</feature>
<keyword evidence="2" id="KW-0433">Leucine-rich repeat</keyword>
<keyword evidence="8" id="KW-0325">Glycoprotein</keyword>
<keyword evidence="13" id="KW-1185">Reference proteome</keyword>
<dbReference type="Pfam" id="PF23598">
    <property type="entry name" value="LRR_14"/>
    <property type="match status" value="2"/>
</dbReference>
<feature type="domain" description="Disease resistance R13L4/SHOC-2-like LRR" evidence="11">
    <location>
        <begin position="934"/>
        <end position="1068"/>
    </location>
</feature>
<name>A0ABQ7YPW2_BRANA</name>
<keyword evidence="3 9" id="KW-0812">Transmembrane</keyword>
<evidence type="ECO:0000256" key="1">
    <source>
        <dbReference type="ARBA" id="ARBA00004167"/>
    </source>
</evidence>
<dbReference type="Gene3D" id="3.80.10.10">
    <property type="entry name" value="Ribonuclease Inhibitor"/>
    <property type="match status" value="8"/>
</dbReference>
<evidence type="ECO:0000256" key="9">
    <source>
        <dbReference type="SAM" id="Phobius"/>
    </source>
</evidence>
<evidence type="ECO:0000256" key="3">
    <source>
        <dbReference type="ARBA" id="ARBA00022692"/>
    </source>
</evidence>
<evidence type="ECO:0000259" key="11">
    <source>
        <dbReference type="Pfam" id="PF23598"/>
    </source>
</evidence>
<evidence type="ECO:0000256" key="7">
    <source>
        <dbReference type="ARBA" id="ARBA00023136"/>
    </source>
</evidence>
<dbReference type="SMART" id="SM00369">
    <property type="entry name" value="LRR_TYP"/>
    <property type="match status" value="16"/>
</dbReference>
<reference evidence="12 13" key="1">
    <citation type="submission" date="2021-05" db="EMBL/GenBank/DDBJ databases">
        <title>Genome Assembly of Synthetic Allotetraploid Brassica napus Reveals Homoeologous Exchanges between Subgenomes.</title>
        <authorList>
            <person name="Davis J.T."/>
        </authorList>
    </citation>
    <scope>NUCLEOTIDE SEQUENCE [LARGE SCALE GENOMIC DNA]</scope>
    <source>
        <strain evidence="13">cv. Da-Ae</strain>
        <tissue evidence="12">Seedling</tissue>
    </source>
</reference>
<dbReference type="InterPro" id="IPR055414">
    <property type="entry name" value="LRR_R13L4/SHOC2-like"/>
</dbReference>
<evidence type="ECO:0000313" key="12">
    <source>
        <dbReference type="EMBL" id="KAH0870231.1"/>
    </source>
</evidence>
<protein>
    <recommendedName>
        <fullName evidence="14">Leucine-rich repeat-containing N-terminal plant-type domain-containing protein</fullName>
    </recommendedName>
</protein>
<dbReference type="InterPro" id="IPR001611">
    <property type="entry name" value="Leu-rich_rpt"/>
</dbReference>
<proteinExistence type="predicted"/>
<evidence type="ECO:0000256" key="4">
    <source>
        <dbReference type="ARBA" id="ARBA00022729"/>
    </source>
</evidence>
<dbReference type="SUPFAM" id="SSF52058">
    <property type="entry name" value="L domain-like"/>
    <property type="match status" value="4"/>
</dbReference>
<dbReference type="EMBL" id="JAGKQM010000017">
    <property type="protein sequence ID" value="KAH0870231.1"/>
    <property type="molecule type" value="Genomic_DNA"/>
</dbReference>
<evidence type="ECO:0000256" key="8">
    <source>
        <dbReference type="ARBA" id="ARBA00023180"/>
    </source>
</evidence>
<dbReference type="Pfam" id="PF08263">
    <property type="entry name" value="LRRNT_2"/>
    <property type="match status" value="2"/>
</dbReference>
<dbReference type="Pfam" id="PF00560">
    <property type="entry name" value="LRR_1"/>
    <property type="match status" value="7"/>
</dbReference>
<dbReference type="Proteomes" id="UP000824890">
    <property type="component" value="Unassembled WGS sequence"/>
</dbReference>
<dbReference type="InterPro" id="IPR011009">
    <property type="entry name" value="Kinase-like_dom_sf"/>
</dbReference>
<keyword evidence="5" id="KW-0677">Repeat</keyword>
<dbReference type="Gene3D" id="1.10.510.10">
    <property type="entry name" value="Transferase(Phosphotransferase) domain 1"/>
    <property type="match status" value="2"/>
</dbReference>
<evidence type="ECO:0000256" key="6">
    <source>
        <dbReference type="ARBA" id="ARBA00022989"/>
    </source>
</evidence>
<dbReference type="InterPro" id="IPR032675">
    <property type="entry name" value="LRR_dom_sf"/>
</dbReference>
<evidence type="ECO:0000259" key="10">
    <source>
        <dbReference type="Pfam" id="PF08263"/>
    </source>
</evidence>
<organism evidence="12 13">
    <name type="scientific">Brassica napus</name>
    <name type="common">Rape</name>
    <dbReference type="NCBI Taxonomy" id="3708"/>
    <lineage>
        <taxon>Eukaryota</taxon>
        <taxon>Viridiplantae</taxon>
        <taxon>Streptophyta</taxon>
        <taxon>Embryophyta</taxon>
        <taxon>Tracheophyta</taxon>
        <taxon>Spermatophyta</taxon>
        <taxon>Magnoliopsida</taxon>
        <taxon>eudicotyledons</taxon>
        <taxon>Gunneridae</taxon>
        <taxon>Pentapetalae</taxon>
        <taxon>rosids</taxon>
        <taxon>malvids</taxon>
        <taxon>Brassicales</taxon>
        <taxon>Brassicaceae</taxon>
        <taxon>Brassiceae</taxon>
        <taxon>Brassica</taxon>
    </lineage>
</organism>
<dbReference type="Pfam" id="PF13855">
    <property type="entry name" value="LRR_8"/>
    <property type="match status" value="1"/>
</dbReference>
<feature type="transmembrane region" description="Helical" evidence="9">
    <location>
        <begin position="1385"/>
        <end position="1406"/>
    </location>
</feature>
<dbReference type="SUPFAM" id="SSF56112">
    <property type="entry name" value="Protein kinase-like (PK-like)"/>
    <property type="match status" value="2"/>
</dbReference>
<evidence type="ECO:0000256" key="2">
    <source>
        <dbReference type="ARBA" id="ARBA00022614"/>
    </source>
</evidence>
<keyword evidence="4" id="KW-0732">Signal</keyword>
<gene>
    <name evidence="12" type="ORF">HID58_077253</name>
</gene>
<dbReference type="InterPro" id="IPR013210">
    <property type="entry name" value="LRR_N_plant-typ"/>
</dbReference>
<dbReference type="InterPro" id="IPR003591">
    <property type="entry name" value="Leu-rich_rpt_typical-subtyp"/>
</dbReference>
<keyword evidence="7 9" id="KW-0472">Membrane</keyword>
<accession>A0ABQ7YPW2</accession>
<dbReference type="PANTHER" id="PTHR48056:SF29">
    <property type="entry name" value="RECEPTOR-LIKE PROTEIN KINASE HSL1"/>
    <property type="match status" value="1"/>
</dbReference>
<keyword evidence="6 9" id="KW-1133">Transmembrane helix</keyword>
<dbReference type="PANTHER" id="PTHR48056">
    <property type="entry name" value="LRR RECEPTOR-LIKE SERINE/THREONINE-PROTEIN KINASE-RELATED"/>
    <property type="match status" value="1"/>
</dbReference>
<evidence type="ECO:0000256" key="5">
    <source>
        <dbReference type="ARBA" id="ARBA00022737"/>
    </source>
</evidence>
<feature type="transmembrane region" description="Helical" evidence="9">
    <location>
        <begin position="673"/>
        <end position="696"/>
    </location>
</feature>
<feature type="domain" description="Leucine-rich repeat-containing N-terminal plant-type" evidence="10">
    <location>
        <begin position="878"/>
        <end position="913"/>
    </location>
</feature>
<comment type="subcellular location">
    <subcellularLocation>
        <location evidence="1">Membrane</location>
        <topology evidence="1">Single-pass membrane protein</topology>
    </subcellularLocation>
</comment>
<sequence>MFLITHLLCFYKNVLNFKLTSNLYESPSQTLSAEFPGKTPTNHNYNMTFLPLPVLFLFLTSLPFSVISQLNERSTLLTLKRDLGDPPSLRLWNTTSSPCDWSEITCVAGNVTGISFKNQNFTAVPTNICDFPNLETLDLSFNLLPGDFPTVLYNCTKLRHLDLSQNNFNGSLPADIDRLSPELEILDLSANGFSGDIPKKIGMFSKLTVLNLYMSEYNGTVPSEIGDLSELQELRLANNDKFLPAEIPVEFGKLTKLKYLWFSEMNLIGEIPAVVFENMTDLEHVDLSVNNLSGRIPDVLFGLKNLTNLYLYGNDLTGEIPESISATNIVELDLSYNNLTGSIQEAIGNLTKLEYLNLMVNQLTGVIPAAIAKLPVLKDVQLYTNKLTGDIPGDFGLYSNLERFDVSENQLTGKIPENLCKGGKLLGVVVFSNNLTGVIPESLGNCGSLLTVQLYNNGFSGEFPSGIWSARDMYSLQVSNNFFTGKLPEKVAWNLSRIEIDNNEFSGEIPRTISTWSSLEVFSARNNRFSGEIPTELTSLSRLISIFLDSNNLSGELPEEIISWKSLVTLSLSKNKLSGNIPRALGLLPGLVDLDLSENELAGEIPPEVGSLKFTTLNLSSNMLTGEVPDQLDNLAYETSFLNNTNLCADTPVVKLQDCRKVLRRSKQLPGKIIAMILVIAVLLLAVTLVVTFFLVRDYTRKPRGSRGLETWKLTSFHRVDFAEHDIVSNLMEHNVIGKYAYTSKVDEKIDVYSFGVVLLELVTGREGNNGDEHTNLADWSWRHYQSKKPITEAFDEDINDASNTEEMTTLFKLGLMCTNTLPSHRPSMKEVLYVLRQQGLEETKRTATEAHEAPLLVSLSGRRTSKRVEDEALGYLDERSTLLNLKRSLGDPPSLRLWNDTSSPCDWSEITCVAGNVTGISIKNQFTTAVPTNICDFPNLKTLDLSSNRFSGDFPTVLYNCTKLRHLDLSQNYFNGTLPADINRLSPELEFLDLGANAFSGDIPKKIGMFSKLTVLNLYMSEYNGTFPSEIGNLSELRELRLEYNDNFLPAEIPAEFGKLTKLKFLWFSEINLFGEIPAVVFEKMTDLKHVDLSGNNLSGRIPDVLFGLKNLTILYLCVNNLTGVIPATIARLPGLKELKLYTNKLTGEIPESLGNCGSLRSVQLQNNGFSGEFPSGIWTAKEMHSLQVSNNFFTGKLPEKLARKLSRIDIDNNEFSGEIPRTINTWSSLEEFKARNNRFSGEIPTELTSLSRLSSIFLDSNNLSGELPDEIISWKSLSTLSLSQNKLSGKIPRALGLLPGLSVLDLSENQFSGKIPPEIGNRKFITLDLSSNMLTGEVPDQLNKLKYLTSFWNNTNLCADKPVVNLPDCQKMLRRSKQLPGKLLAIVIAVLLLAFTFIVTFFVVRDCTRKPRRERGLETWKLTSFHRVDFAEHDIVSNLMEHNVIGKYAYTSKVDEKIDVYSFGVVLLELVTGREGNNGDEHTNLADWSWRHYQSKKPITEAFDEDIKEASSTEEMTTVFKLGLMCTNTLPSHRPSMKEVLYVLRQQGLGGAQKTAAEAPEAPLLVSLSGRRTSKRVADEALGFV</sequence>